<reference evidence="1 2" key="1">
    <citation type="submission" date="2023-11" db="EMBL/GenBank/DDBJ databases">
        <title>Actinomadura monticuli sp. nov., isolated from volcanic ash.</title>
        <authorList>
            <person name="Lee S.D."/>
            <person name="Yang H."/>
            <person name="Kim I.S."/>
        </authorList>
    </citation>
    <scope>NUCLEOTIDE SEQUENCE [LARGE SCALE GENOMIC DNA]</scope>
    <source>
        <strain evidence="1 2">DSM 45346</strain>
    </source>
</reference>
<gene>
    <name evidence="1" type="ORF">SM436_30860</name>
</gene>
<dbReference type="EMBL" id="JAXCEH010000027">
    <property type="protein sequence ID" value="MFA1558108.1"/>
    <property type="molecule type" value="Genomic_DNA"/>
</dbReference>
<sequence>MSSNQIPQLNVLPETRDLALRLVADGKILKAVGLLHRATGAQRKDAKAYVEALRAEVLAQRVPVELEGKAIALVAEGKPVDATKLIVLNTDLNLKDGHRYMDALRSGRLAPRRPEGH</sequence>
<organism evidence="1 2">
    <name type="scientific">Actinomadura chokoriensis</name>
    <dbReference type="NCBI Taxonomy" id="454156"/>
    <lineage>
        <taxon>Bacteria</taxon>
        <taxon>Bacillati</taxon>
        <taxon>Actinomycetota</taxon>
        <taxon>Actinomycetes</taxon>
        <taxon>Streptosporangiales</taxon>
        <taxon>Thermomonosporaceae</taxon>
        <taxon>Actinomadura</taxon>
    </lineage>
</organism>
<keyword evidence="2" id="KW-1185">Reference proteome</keyword>
<dbReference type="Proteomes" id="UP001569904">
    <property type="component" value="Unassembled WGS sequence"/>
</dbReference>
<name>A0ABV4R7B0_9ACTN</name>
<evidence type="ECO:0000313" key="1">
    <source>
        <dbReference type="EMBL" id="MFA1558108.1"/>
    </source>
</evidence>
<dbReference type="RefSeq" id="WP_371945004.1">
    <property type="nucleotide sequence ID" value="NZ_JAXCEH010000027.1"/>
</dbReference>
<evidence type="ECO:0000313" key="2">
    <source>
        <dbReference type="Proteomes" id="UP001569904"/>
    </source>
</evidence>
<proteinExistence type="predicted"/>
<comment type="caution">
    <text evidence="1">The sequence shown here is derived from an EMBL/GenBank/DDBJ whole genome shotgun (WGS) entry which is preliminary data.</text>
</comment>
<accession>A0ABV4R7B0</accession>
<protein>
    <submittedName>
        <fullName evidence="1">Uncharacterized protein</fullName>
    </submittedName>
</protein>